<dbReference type="STRING" id="81985.R0GCJ5"/>
<accession>R0GCJ5</accession>
<protein>
    <submittedName>
        <fullName evidence="2">Uncharacterized protein</fullName>
    </submittedName>
</protein>
<feature type="region of interest" description="Disordered" evidence="1">
    <location>
        <begin position="1"/>
        <end position="51"/>
    </location>
</feature>
<feature type="compositionally biased region" description="Acidic residues" evidence="1">
    <location>
        <begin position="15"/>
        <end position="33"/>
    </location>
</feature>
<evidence type="ECO:0000256" key="1">
    <source>
        <dbReference type="SAM" id="MobiDB-lite"/>
    </source>
</evidence>
<reference evidence="3" key="1">
    <citation type="journal article" date="2013" name="Nat. Genet.">
        <title>The Capsella rubella genome and the genomic consequences of rapid mating system evolution.</title>
        <authorList>
            <person name="Slotte T."/>
            <person name="Hazzouri K.M."/>
            <person name="Agren J.A."/>
            <person name="Koenig D."/>
            <person name="Maumus F."/>
            <person name="Guo Y.L."/>
            <person name="Steige K."/>
            <person name="Platts A.E."/>
            <person name="Escobar J.S."/>
            <person name="Newman L.K."/>
            <person name="Wang W."/>
            <person name="Mandakova T."/>
            <person name="Vello E."/>
            <person name="Smith L.M."/>
            <person name="Henz S.R."/>
            <person name="Steffen J."/>
            <person name="Takuno S."/>
            <person name="Brandvain Y."/>
            <person name="Coop G."/>
            <person name="Andolfatto P."/>
            <person name="Hu T.T."/>
            <person name="Blanchette M."/>
            <person name="Clark R.M."/>
            <person name="Quesneville H."/>
            <person name="Nordborg M."/>
            <person name="Gaut B.S."/>
            <person name="Lysak M.A."/>
            <person name="Jenkins J."/>
            <person name="Grimwood J."/>
            <person name="Chapman J."/>
            <person name="Prochnik S."/>
            <person name="Shu S."/>
            <person name="Rokhsar D."/>
            <person name="Schmutz J."/>
            <person name="Weigel D."/>
            <person name="Wright S.I."/>
        </authorList>
    </citation>
    <scope>NUCLEOTIDE SEQUENCE [LARGE SCALE GENOMIC DNA]</scope>
    <source>
        <strain evidence="3">cv. Monte Gargano</strain>
    </source>
</reference>
<evidence type="ECO:0000313" key="3">
    <source>
        <dbReference type="Proteomes" id="UP000029121"/>
    </source>
</evidence>
<keyword evidence="3" id="KW-1185">Reference proteome</keyword>
<name>R0GCJ5_9BRAS</name>
<evidence type="ECO:0000313" key="2">
    <source>
        <dbReference type="EMBL" id="EOA33326.1"/>
    </source>
</evidence>
<sequence length="130" mass="14373">MAGLAAVPTNPPTESSEEEVSNSEDSDSSDDSMEDKPSDSDNGETEAKANITKDEFWVRNSALKTFLGYMIRLIGSEFMSEDYVFEKAELMGDDKAKELNDKCEALAIKELEFGGLKLRLFSEVLSSMKP</sequence>
<dbReference type="EMBL" id="KB870806">
    <property type="protein sequence ID" value="EOA33326.1"/>
    <property type="molecule type" value="Genomic_DNA"/>
</dbReference>
<feature type="compositionally biased region" description="Basic and acidic residues" evidence="1">
    <location>
        <begin position="34"/>
        <end position="51"/>
    </location>
</feature>
<dbReference type="OrthoDB" id="1109111at2759"/>
<dbReference type="Proteomes" id="UP000029121">
    <property type="component" value="Unassembled WGS sequence"/>
</dbReference>
<organism evidence="2 3">
    <name type="scientific">Capsella rubella</name>
    <dbReference type="NCBI Taxonomy" id="81985"/>
    <lineage>
        <taxon>Eukaryota</taxon>
        <taxon>Viridiplantae</taxon>
        <taxon>Streptophyta</taxon>
        <taxon>Embryophyta</taxon>
        <taxon>Tracheophyta</taxon>
        <taxon>Spermatophyta</taxon>
        <taxon>Magnoliopsida</taxon>
        <taxon>eudicotyledons</taxon>
        <taxon>Gunneridae</taxon>
        <taxon>Pentapetalae</taxon>
        <taxon>rosids</taxon>
        <taxon>malvids</taxon>
        <taxon>Brassicales</taxon>
        <taxon>Brassicaceae</taxon>
        <taxon>Camelineae</taxon>
        <taxon>Capsella</taxon>
    </lineage>
</organism>
<dbReference type="AlphaFoldDB" id="R0GCJ5"/>
<gene>
    <name evidence="2" type="ORF">CARUB_v10022101mg</name>
</gene>
<dbReference type="KEGG" id="crb:17894391"/>
<proteinExistence type="predicted"/>